<name>A0ABT1FFF7_9GAMM</name>
<dbReference type="EMBL" id="JAMZEK010000003">
    <property type="protein sequence ID" value="MCP1374838.1"/>
    <property type="molecule type" value="Genomic_DNA"/>
</dbReference>
<gene>
    <name evidence="1" type="ORF">NC595_12265</name>
</gene>
<comment type="caution">
    <text evidence="1">The sequence shown here is derived from an EMBL/GenBank/DDBJ whole genome shotgun (WGS) entry which is preliminary data.</text>
</comment>
<reference evidence="1 2" key="1">
    <citation type="submission" date="2022-06" db="EMBL/GenBank/DDBJ databases">
        <title>Dyella sp. Sa strain:Sa Genome sequencing.</title>
        <authorList>
            <person name="Park S."/>
        </authorList>
    </citation>
    <scope>NUCLEOTIDE SEQUENCE [LARGE SCALE GENOMIC DNA]</scope>
    <source>
        <strain evidence="1 2">Sa</strain>
    </source>
</reference>
<evidence type="ECO:0000313" key="1">
    <source>
        <dbReference type="EMBL" id="MCP1374838.1"/>
    </source>
</evidence>
<dbReference type="Pfam" id="PF09650">
    <property type="entry name" value="PHA_gran_rgn"/>
    <property type="match status" value="1"/>
</dbReference>
<proteinExistence type="predicted"/>
<evidence type="ECO:0000313" key="2">
    <source>
        <dbReference type="Proteomes" id="UP001204615"/>
    </source>
</evidence>
<protein>
    <submittedName>
        <fullName evidence="1">Polyhydroxyalkanoic acid system family protein</fullName>
    </submittedName>
</protein>
<accession>A0ABT1FFF7</accession>
<dbReference type="NCBIfam" id="TIGR02610">
    <property type="entry name" value="PHA_gran_rgn"/>
    <property type="match status" value="1"/>
</dbReference>
<dbReference type="Proteomes" id="UP001204615">
    <property type="component" value="Unassembled WGS sequence"/>
</dbReference>
<dbReference type="RefSeq" id="WP_253568305.1">
    <property type="nucleotide sequence ID" value="NZ_JAMZEK010000003.1"/>
</dbReference>
<dbReference type="InterPro" id="IPR013433">
    <property type="entry name" value="PHA_gran_rgn"/>
</dbReference>
<sequence length="91" mass="10195">MPSIDLRQPHQLPIAEARARVDRVAARMREKFDMDSRWDGDTLRFSRSGVKGSIAVAASEVTVHAELGLMLSPLKGMVEDEIRRKLAEHLA</sequence>
<organism evidence="1 2">
    <name type="scientific">Dyella lutea</name>
    <dbReference type="NCBI Taxonomy" id="2950441"/>
    <lineage>
        <taxon>Bacteria</taxon>
        <taxon>Pseudomonadati</taxon>
        <taxon>Pseudomonadota</taxon>
        <taxon>Gammaproteobacteria</taxon>
        <taxon>Lysobacterales</taxon>
        <taxon>Rhodanobacteraceae</taxon>
        <taxon>Dyella</taxon>
    </lineage>
</organism>
<keyword evidence="2" id="KW-1185">Reference proteome</keyword>